<dbReference type="InterPro" id="IPR011335">
    <property type="entry name" value="Restrct_endonuc-II-like"/>
</dbReference>
<dbReference type="PANTHER" id="PTHR34107:SF2">
    <property type="entry name" value="SLL0888 PROTEIN"/>
    <property type="match status" value="1"/>
</dbReference>
<gene>
    <name evidence="2" type="ORF">LC586_35705</name>
</gene>
<evidence type="ECO:0000313" key="2">
    <source>
        <dbReference type="EMBL" id="MCC5604365.1"/>
    </source>
</evidence>
<dbReference type="SUPFAM" id="SSF52980">
    <property type="entry name" value="Restriction endonuclease-like"/>
    <property type="match status" value="1"/>
</dbReference>
<dbReference type="CDD" id="cd06260">
    <property type="entry name" value="DUF820-like"/>
    <property type="match status" value="1"/>
</dbReference>
<dbReference type="InterPro" id="IPR012296">
    <property type="entry name" value="Nuclease_put_TT1808"/>
</dbReference>
<accession>A0ABS8IKN1</accession>
<keyword evidence="3" id="KW-1185">Reference proteome</keyword>
<sequence length="205" mass="22579">MTAITGKRLTLEEYLKFDDRTDSQYELVAGELVAMPPESPKNVQISLFLLVNFLKFVPVNRLSNKVEIVVAGSRATTRIPDLVVLTDELATALEGATRSTITLDMPPPALVVEVVSPGKGNEDRDYRYKRSEYAARGIAKYWIVDPQINAVTVLILVDGFYEETRFAGNTAIASTIFPELQLTAEQVLNAGESNISNTQTISVPE</sequence>
<keyword evidence="2" id="KW-0255">Endonuclease</keyword>
<protein>
    <submittedName>
        <fullName evidence="2">Uma2 family endonuclease</fullName>
    </submittedName>
</protein>
<dbReference type="Proteomes" id="UP001199525">
    <property type="component" value="Unassembled WGS sequence"/>
</dbReference>
<evidence type="ECO:0000259" key="1">
    <source>
        <dbReference type="Pfam" id="PF05685"/>
    </source>
</evidence>
<dbReference type="Pfam" id="PF05685">
    <property type="entry name" value="Uma2"/>
    <property type="match status" value="1"/>
</dbReference>
<organism evidence="2 3">
    <name type="scientific">Nostoc favosum CHAB5714</name>
    <dbReference type="NCBI Taxonomy" id="2780399"/>
    <lineage>
        <taxon>Bacteria</taxon>
        <taxon>Bacillati</taxon>
        <taxon>Cyanobacteriota</taxon>
        <taxon>Cyanophyceae</taxon>
        <taxon>Nostocales</taxon>
        <taxon>Nostocaceae</taxon>
        <taxon>Nostoc</taxon>
        <taxon>Nostoc favosum</taxon>
    </lineage>
</organism>
<feature type="domain" description="Putative restriction endonuclease" evidence="1">
    <location>
        <begin position="11"/>
        <end position="184"/>
    </location>
</feature>
<dbReference type="GO" id="GO:0004519">
    <property type="term" value="F:endonuclease activity"/>
    <property type="evidence" value="ECO:0007669"/>
    <property type="project" value="UniProtKB-KW"/>
</dbReference>
<reference evidence="2 3" key="1">
    <citation type="journal article" date="2021" name="Microorganisms">
        <title>Genome Evolution of Filamentous Cyanobacterium Nostoc Species: From Facultative Symbiosis to Free Living.</title>
        <authorList>
            <person name="Huo D."/>
            <person name="Li H."/>
            <person name="Cai F."/>
            <person name="Guo X."/>
            <person name="Qiao Z."/>
            <person name="Wang W."/>
            <person name="Yu G."/>
            <person name="Li R."/>
        </authorList>
    </citation>
    <scope>NUCLEOTIDE SEQUENCE [LARGE SCALE GENOMIC DNA]</scope>
    <source>
        <strain evidence="2 3">CHAB 5714</strain>
    </source>
</reference>
<dbReference type="Gene3D" id="3.90.1570.10">
    <property type="entry name" value="tt1808, chain A"/>
    <property type="match status" value="1"/>
</dbReference>
<keyword evidence="2" id="KW-0378">Hydrolase</keyword>
<dbReference type="PANTHER" id="PTHR34107">
    <property type="entry name" value="SLL0198 PROTEIN-RELATED"/>
    <property type="match status" value="1"/>
</dbReference>
<dbReference type="EMBL" id="JAIVFQ010000122">
    <property type="protein sequence ID" value="MCC5604365.1"/>
    <property type="molecule type" value="Genomic_DNA"/>
</dbReference>
<evidence type="ECO:0000313" key="3">
    <source>
        <dbReference type="Proteomes" id="UP001199525"/>
    </source>
</evidence>
<dbReference type="InterPro" id="IPR008538">
    <property type="entry name" value="Uma2"/>
</dbReference>
<keyword evidence="2" id="KW-0540">Nuclease</keyword>
<name>A0ABS8IKN1_9NOSO</name>
<comment type="caution">
    <text evidence="2">The sequence shown here is derived from an EMBL/GenBank/DDBJ whole genome shotgun (WGS) entry which is preliminary data.</text>
</comment>
<dbReference type="RefSeq" id="WP_229490197.1">
    <property type="nucleotide sequence ID" value="NZ_JAIVFQ010000122.1"/>
</dbReference>
<proteinExistence type="predicted"/>